<comment type="caution">
    <text evidence="3">The sequence shown here is derived from an EMBL/GenBank/DDBJ whole genome shotgun (WGS) entry which is preliminary data.</text>
</comment>
<dbReference type="Proteomes" id="UP001501710">
    <property type="component" value="Unassembled WGS sequence"/>
</dbReference>
<keyword evidence="2" id="KW-0812">Transmembrane</keyword>
<feature type="transmembrane region" description="Helical" evidence="2">
    <location>
        <begin position="6"/>
        <end position="27"/>
    </location>
</feature>
<evidence type="ECO:0000256" key="1">
    <source>
        <dbReference type="SAM" id="MobiDB-lite"/>
    </source>
</evidence>
<dbReference type="SUPFAM" id="SSF51445">
    <property type="entry name" value="(Trans)glycosidases"/>
    <property type="match status" value="1"/>
</dbReference>
<keyword evidence="4" id="KW-1185">Reference proteome</keyword>
<keyword evidence="2" id="KW-1133">Transmembrane helix</keyword>
<evidence type="ECO:0000313" key="3">
    <source>
        <dbReference type="EMBL" id="GAA4236308.1"/>
    </source>
</evidence>
<feature type="region of interest" description="Disordered" evidence="1">
    <location>
        <begin position="36"/>
        <end position="75"/>
    </location>
</feature>
<dbReference type="EMBL" id="BAABAS010000015">
    <property type="protein sequence ID" value="GAA4236308.1"/>
    <property type="molecule type" value="Genomic_DNA"/>
</dbReference>
<dbReference type="RefSeq" id="WP_344899843.1">
    <property type="nucleotide sequence ID" value="NZ_BAABAS010000015.1"/>
</dbReference>
<organism evidence="3 4">
    <name type="scientific">Actinomadura meridiana</name>
    <dbReference type="NCBI Taxonomy" id="559626"/>
    <lineage>
        <taxon>Bacteria</taxon>
        <taxon>Bacillati</taxon>
        <taxon>Actinomycetota</taxon>
        <taxon>Actinomycetes</taxon>
        <taxon>Streptosporangiales</taxon>
        <taxon>Thermomonosporaceae</taxon>
        <taxon>Actinomadura</taxon>
    </lineage>
</organism>
<accession>A0ABP8CA65</accession>
<keyword evidence="2" id="KW-0472">Membrane</keyword>
<evidence type="ECO:0000256" key="2">
    <source>
        <dbReference type="SAM" id="Phobius"/>
    </source>
</evidence>
<proteinExistence type="predicted"/>
<evidence type="ECO:0000313" key="4">
    <source>
        <dbReference type="Proteomes" id="UP001501710"/>
    </source>
</evidence>
<sequence>MNVRGVPVRAAAAVVSVILAAGLLFYLRDEFSGGEPVAESETAAPGSPAPTTRPPGTLAPDTPQPGTHPPGHGATRRVALNAKSSDFPRLKALGYDLVDVTADESLLATVPAGMRALLWVGNVQCGDFELDLRDFKEAVLRFGHDPRVYGWYLSDEPDPGSCPEVAGELRLRADYIRRRAPGQVSFVSLTDFPMKPVAPDRIHADLYGVNPYPCRGSALTRARCDFPAMDQMVKMADVAGIPRSKMAPVLQTFGQSCSDGEREYWLPTREQFREILDNWDRLVPRPRLEISYSWGRQDGWVCPGLADATGGGHPDLQSLIKARYAR</sequence>
<gene>
    <name evidence="3" type="ORF">GCM10022254_45610</name>
</gene>
<reference evidence="4" key="1">
    <citation type="journal article" date="2019" name="Int. J. Syst. Evol. Microbiol.">
        <title>The Global Catalogue of Microorganisms (GCM) 10K type strain sequencing project: providing services to taxonomists for standard genome sequencing and annotation.</title>
        <authorList>
            <consortium name="The Broad Institute Genomics Platform"/>
            <consortium name="The Broad Institute Genome Sequencing Center for Infectious Disease"/>
            <person name="Wu L."/>
            <person name="Ma J."/>
        </authorList>
    </citation>
    <scope>NUCLEOTIDE SEQUENCE [LARGE SCALE GENOMIC DNA]</scope>
    <source>
        <strain evidence="4">JCM 17440</strain>
    </source>
</reference>
<dbReference type="InterPro" id="IPR017853">
    <property type="entry name" value="GH"/>
</dbReference>
<name>A0ABP8CA65_9ACTN</name>
<protein>
    <submittedName>
        <fullName evidence="3">Uncharacterized protein</fullName>
    </submittedName>
</protein>